<dbReference type="PANTHER" id="PTHR43153">
    <property type="entry name" value="ELECTRON TRANSFER FLAVOPROTEIN ALPHA"/>
    <property type="match status" value="1"/>
</dbReference>
<dbReference type="PROSITE" id="PS00696">
    <property type="entry name" value="ETF_ALPHA"/>
    <property type="match status" value="1"/>
</dbReference>
<dbReference type="InterPro" id="IPR033947">
    <property type="entry name" value="ETF_alpha_N"/>
</dbReference>
<keyword evidence="4" id="KW-0274">FAD</keyword>
<comment type="similarity">
    <text evidence="1">Belongs to the ETF alpha-subunit/FixB family.</text>
</comment>
<dbReference type="InterPro" id="IPR014729">
    <property type="entry name" value="Rossmann-like_a/b/a_fold"/>
</dbReference>
<evidence type="ECO:0000256" key="3">
    <source>
        <dbReference type="ARBA" id="ARBA00022630"/>
    </source>
</evidence>
<dbReference type="SUPFAM" id="SSF52402">
    <property type="entry name" value="Adenine nucleotide alpha hydrolases-like"/>
    <property type="match status" value="1"/>
</dbReference>
<organism evidence="7 8">
    <name type="scientific">Paraburkholderia sabiae</name>
    <dbReference type="NCBI Taxonomy" id="273251"/>
    <lineage>
        <taxon>Bacteria</taxon>
        <taxon>Pseudomonadati</taxon>
        <taxon>Pseudomonadota</taxon>
        <taxon>Betaproteobacteria</taxon>
        <taxon>Burkholderiales</taxon>
        <taxon>Burkholderiaceae</taxon>
        <taxon>Paraburkholderia</taxon>
    </lineage>
</organism>
<feature type="domain" description="Electron transfer flavoprotein alpha/beta-subunit N-terminal" evidence="6">
    <location>
        <begin position="3"/>
        <end position="186"/>
    </location>
</feature>
<dbReference type="SMART" id="SM00893">
    <property type="entry name" value="ETF"/>
    <property type="match status" value="1"/>
</dbReference>
<evidence type="ECO:0000256" key="4">
    <source>
        <dbReference type="ARBA" id="ARBA00022827"/>
    </source>
</evidence>
<name>A0ABU9QAR8_9BURK</name>
<dbReference type="InterPro" id="IPR014730">
    <property type="entry name" value="ETF_a/b_N"/>
</dbReference>
<gene>
    <name evidence="7" type="ORF">V4C55_12065</name>
</gene>
<dbReference type="PIRSF" id="PIRSF000089">
    <property type="entry name" value="Electra_flavoP_a"/>
    <property type="match status" value="1"/>
</dbReference>
<dbReference type="Pfam" id="PF01012">
    <property type="entry name" value="ETF"/>
    <property type="match status" value="1"/>
</dbReference>
<sequence>MTILVIAEHDNVSIKAATLNTVAAAAMVATVLDDEIHVLVAGHEAQNAADAAAQIAGVSKVLLADAPQLEFGLAENVEATVLAIAKNYSHILVPTTAAGKNVAPRIAARLDVAQISDITSVDSADTFERPIYAGNAIATVQSSDRIKVVTVRTTAFDAVAAEGGSASIEKIDAAADSGLSQFVSRKVTKLNRPELTSAPIIVSGGRGLGSGENYTRLLEPLADKLNAALGASRAAVDAGYVPNDYQVGQTGKIVAPQLYIAVGISGAIQHLAGMKDSKVIVAINKDEEAPIFSVADYGLVGDLFTIVPELVSALDA</sequence>
<keyword evidence="8" id="KW-1185">Reference proteome</keyword>
<dbReference type="CDD" id="cd01715">
    <property type="entry name" value="ETF_alpha"/>
    <property type="match status" value="1"/>
</dbReference>
<dbReference type="Gene3D" id="3.40.50.1220">
    <property type="entry name" value="TPP-binding domain"/>
    <property type="match status" value="1"/>
</dbReference>
<dbReference type="InterPro" id="IPR014731">
    <property type="entry name" value="ETF_asu_C"/>
</dbReference>
<proteinExistence type="inferred from homology"/>
<dbReference type="RefSeq" id="WP_201650254.1">
    <property type="nucleotide sequence ID" value="NZ_CAJHCS010000007.1"/>
</dbReference>
<evidence type="ECO:0000256" key="5">
    <source>
        <dbReference type="ARBA" id="ARBA00022982"/>
    </source>
</evidence>
<accession>A0ABU9QAR8</accession>
<evidence type="ECO:0000313" key="8">
    <source>
        <dbReference type="Proteomes" id="UP001494588"/>
    </source>
</evidence>
<protein>
    <submittedName>
        <fullName evidence="7">Electron transfer flavoprotein subunit alpha/FixB family protein</fullName>
    </submittedName>
</protein>
<dbReference type="InterPro" id="IPR018206">
    <property type="entry name" value="ETF_asu_C_CS"/>
</dbReference>
<keyword evidence="3" id="KW-0285">Flavoprotein</keyword>
<dbReference type="PANTHER" id="PTHR43153:SF1">
    <property type="entry name" value="ELECTRON TRANSFER FLAVOPROTEIN SUBUNIT ALPHA, MITOCHONDRIAL"/>
    <property type="match status" value="1"/>
</dbReference>
<evidence type="ECO:0000313" key="7">
    <source>
        <dbReference type="EMBL" id="MEM5286448.1"/>
    </source>
</evidence>
<dbReference type="InterPro" id="IPR029035">
    <property type="entry name" value="DHS-like_NAD/FAD-binding_dom"/>
</dbReference>
<dbReference type="Proteomes" id="UP001494588">
    <property type="component" value="Unassembled WGS sequence"/>
</dbReference>
<evidence type="ECO:0000256" key="1">
    <source>
        <dbReference type="ARBA" id="ARBA00005817"/>
    </source>
</evidence>
<dbReference type="InterPro" id="IPR001308">
    <property type="entry name" value="ETF_a/FixB"/>
</dbReference>
<evidence type="ECO:0000256" key="2">
    <source>
        <dbReference type="ARBA" id="ARBA00022448"/>
    </source>
</evidence>
<reference evidence="7 8" key="1">
    <citation type="submission" date="2024-01" db="EMBL/GenBank/DDBJ databases">
        <title>The diversity of rhizobia nodulating Mimosa spp. in eleven states of Brazil covering several biomes is determined by host plant, location, and edaphic factors.</title>
        <authorList>
            <person name="Rouws L."/>
            <person name="Barauna A."/>
            <person name="Beukes C."/>
            <person name="De Faria S.M."/>
            <person name="Gross E."/>
            <person name="Dos Reis Junior F.B."/>
            <person name="Simon M."/>
            <person name="Maluk M."/>
            <person name="Odee D.W."/>
            <person name="Kenicer G."/>
            <person name="Young J.P.W."/>
            <person name="Reis V.M."/>
            <person name="Zilli J."/>
            <person name="James E.K."/>
        </authorList>
    </citation>
    <scope>NUCLEOTIDE SEQUENCE [LARGE SCALE GENOMIC DNA]</scope>
    <source>
        <strain evidence="7 8">JPY77</strain>
    </source>
</reference>
<evidence type="ECO:0000259" key="6">
    <source>
        <dbReference type="SMART" id="SM00893"/>
    </source>
</evidence>
<comment type="caution">
    <text evidence="7">The sequence shown here is derived from an EMBL/GenBank/DDBJ whole genome shotgun (WGS) entry which is preliminary data.</text>
</comment>
<dbReference type="Pfam" id="PF00766">
    <property type="entry name" value="ETF_alpha"/>
    <property type="match status" value="1"/>
</dbReference>
<dbReference type="EMBL" id="JAZHGC010000008">
    <property type="protein sequence ID" value="MEM5286448.1"/>
    <property type="molecule type" value="Genomic_DNA"/>
</dbReference>
<keyword evidence="5" id="KW-0249">Electron transport</keyword>
<keyword evidence="2" id="KW-0813">Transport</keyword>
<dbReference type="SUPFAM" id="SSF52467">
    <property type="entry name" value="DHS-like NAD/FAD-binding domain"/>
    <property type="match status" value="1"/>
</dbReference>
<dbReference type="Gene3D" id="3.40.50.620">
    <property type="entry name" value="HUPs"/>
    <property type="match status" value="1"/>
</dbReference>